<protein>
    <recommendedName>
        <fullName evidence="3">alpha-L-fucosidase</fullName>
        <ecNumber evidence="3">3.2.1.51</ecNumber>
    </recommendedName>
</protein>
<dbReference type="PANTHER" id="PTHR10030">
    <property type="entry name" value="ALPHA-L-FUCOSIDASE"/>
    <property type="match status" value="1"/>
</dbReference>
<evidence type="ECO:0000256" key="1">
    <source>
        <dbReference type="ARBA" id="ARBA00004071"/>
    </source>
</evidence>
<dbReference type="EMBL" id="CP136600">
    <property type="protein sequence ID" value="WOH38140.1"/>
    <property type="molecule type" value="Genomic_DNA"/>
</dbReference>
<dbReference type="Pfam" id="PF01120">
    <property type="entry name" value="Alpha_L_fucos"/>
    <property type="match status" value="1"/>
</dbReference>
<evidence type="ECO:0000259" key="8">
    <source>
        <dbReference type="Pfam" id="PF01120"/>
    </source>
</evidence>
<feature type="chain" id="PRO_5047392204" description="alpha-L-fucosidase" evidence="7">
    <location>
        <begin position="27"/>
        <end position="616"/>
    </location>
</feature>
<evidence type="ECO:0000256" key="7">
    <source>
        <dbReference type="SAM" id="SignalP"/>
    </source>
</evidence>
<dbReference type="PANTHER" id="PTHR10030:SF37">
    <property type="entry name" value="ALPHA-L-FUCOSIDASE-RELATED"/>
    <property type="match status" value="1"/>
</dbReference>
<dbReference type="Gene3D" id="3.20.20.80">
    <property type="entry name" value="Glycosidases"/>
    <property type="match status" value="1"/>
</dbReference>
<proteinExistence type="inferred from homology"/>
<dbReference type="Gene3D" id="2.60.120.260">
    <property type="entry name" value="Galactose-binding domain-like"/>
    <property type="match status" value="1"/>
</dbReference>
<dbReference type="RefSeq" id="WP_348396913.1">
    <property type="nucleotide sequence ID" value="NZ_CP136600.1"/>
</dbReference>
<accession>A0ABZ0GR07</accession>
<evidence type="ECO:0000313" key="9">
    <source>
        <dbReference type="EMBL" id="WOH38140.1"/>
    </source>
</evidence>
<dbReference type="Gene3D" id="2.60.40.1180">
    <property type="entry name" value="Golgi alpha-mannosidase II"/>
    <property type="match status" value="1"/>
</dbReference>
<dbReference type="PRINTS" id="PR00741">
    <property type="entry name" value="GLHYDRLASE29"/>
</dbReference>
<dbReference type="Proteomes" id="UP001301442">
    <property type="component" value="Chromosome"/>
</dbReference>
<evidence type="ECO:0000256" key="2">
    <source>
        <dbReference type="ARBA" id="ARBA00007951"/>
    </source>
</evidence>
<gene>
    <name evidence="9" type="ORF">RI844_02585</name>
</gene>
<dbReference type="SMART" id="SM00812">
    <property type="entry name" value="Alpha_L_fucos"/>
    <property type="match status" value="1"/>
</dbReference>
<dbReference type="InterPro" id="IPR000933">
    <property type="entry name" value="Glyco_hydro_29"/>
</dbReference>
<keyword evidence="5" id="KW-0378">Hydrolase</keyword>
<evidence type="ECO:0000256" key="4">
    <source>
        <dbReference type="ARBA" id="ARBA00022729"/>
    </source>
</evidence>
<name>A0ABZ0GR07_9GAMM</name>
<dbReference type="InterPro" id="IPR016286">
    <property type="entry name" value="FUC_metazoa-typ"/>
</dbReference>
<evidence type="ECO:0000256" key="5">
    <source>
        <dbReference type="ARBA" id="ARBA00022801"/>
    </source>
</evidence>
<comment type="function">
    <text evidence="1">Alpha-L-fucosidase is responsible for hydrolyzing the alpha-1,6-linked fucose joined to the reducing-end N-acetylglucosamine of the carbohydrate moieties of glycoproteins.</text>
</comment>
<comment type="similarity">
    <text evidence="2">Belongs to the glycosyl hydrolase 29 family.</text>
</comment>
<dbReference type="InterPro" id="IPR017853">
    <property type="entry name" value="GH"/>
</dbReference>
<dbReference type="InterPro" id="IPR057739">
    <property type="entry name" value="Glyco_hydro_29_N"/>
</dbReference>
<evidence type="ECO:0000313" key="10">
    <source>
        <dbReference type="Proteomes" id="UP001301442"/>
    </source>
</evidence>
<dbReference type="SUPFAM" id="SSF51445">
    <property type="entry name" value="(Trans)glycosidases"/>
    <property type="match status" value="1"/>
</dbReference>
<feature type="domain" description="Glycoside hydrolase family 29 N-terminal" evidence="8">
    <location>
        <begin position="40"/>
        <end position="356"/>
    </location>
</feature>
<keyword evidence="6" id="KW-0326">Glycosidase</keyword>
<dbReference type="InterPro" id="IPR013780">
    <property type="entry name" value="Glyco_hydro_b"/>
</dbReference>
<keyword evidence="4 7" id="KW-0732">Signal</keyword>
<evidence type="ECO:0000256" key="3">
    <source>
        <dbReference type="ARBA" id="ARBA00012662"/>
    </source>
</evidence>
<feature type="signal peptide" evidence="7">
    <location>
        <begin position="1"/>
        <end position="26"/>
    </location>
</feature>
<evidence type="ECO:0000256" key="6">
    <source>
        <dbReference type="ARBA" id="ARBA00023295"/>
    </source>
</evidence>
<dbReference type="EC" id="3.2.1.51" evidence="3"/>
<keyword evidence="10" id="KW-1185">Reference proteome</keyword>
<sequence>MPKNIIQSANIIFLVLTIFTSTCVLSANQTVQMDEQWGQLATNKNVNDPRLQWMIDDKYSMFIHWGLYSQMAGKWQDKTYYGIGEWLMHMAEIPTDDYKAYAKHFNPEKFDADTFAKLAKDSGISLIVITAKHHEGFAMFDSAVSDFTITKATPFKRDPLKELAQACKKYGIRLGFYYSQNFDWTEPDAAMYKGPNINSHKKDFKRYFDNKVIPQVTELLTNYGDISQFWFDTPGNMPKQYSQALVDLVHKYQPNCLLNSRIGNGLGDFSTMGDMHIPLKGHNGVWESIDTTNDSWSYAWYDEHWKSPKTLMQNLIRVIARGGLFKLNIGPKGDGSIPQQAVENMSIAGQWLAINKAAIYATTASPYYGFPWGDITVKHNKLYLHIFELPKLGKLHLPSLQNSVLNAEMLSDGAKVRFVKDNETLTLTLPKKLNEDLIHVVEISLDGTPKVSSQALAIDGVYPTILAADFATVTAAKIEEIRWMEKFGEHKHSQNISQWQHKNANAQWQVNVLTPGKYTVKIEYASDLAGDGSQWQIQANDDTLSFVTMDTGYRRSLLGSKDSKGKKIKPRMRYEMVELGLLNLTKSGLQTITLSPRVAQHDQAIWVKRLIIAPYQ</sequence>
<reference evidence="9 10" key="1">
    <citation type="submission" date="2023-09" db="EMBL/GenBank/DDBJ databases">
        <authorList>
            <person name="Qi X."/>
        </authorList>
    </citation>
    <scope>NUCLEOTIDE SEQUENCE [LARGE SCALE GENOMIC DNA]</scope>
    <source>
        <strain evidence="9 10">S1-1</strain>
    </source>
</reference>
<organism evidence="9 10">
    <name type="scientific">Thalassotalea fonticola</name>
    <dbReference type="NCBI Taxonomy" id="3065649"/>
    <lineage>
        <taxon>Bacteria</taxon>
        <taxon>Pseudomonadati</taxon>
        <taxon>Pseudomonadota</taxon>
        <taxon>Gammaproteobacteria</taxon>
        <taxon>Alteromonadales</taxon>
        <taxon>Colwelliaceae</taxon>
        <taxon>Thalassotalea</taxon>
    </lineage>
</organism>